<dbReference type="RefSeq" id="WP_318348469.1">
    <property type="nucleotide sequence ID" value="NZ_AP018694.1"/>
</dbReference>
<dbReference type="EMBL" id="AP018694">
    <property type="protein sequence ID" value="BBE20309.1"/>
    <property type="molecule type" value="Genomic_DNA"/>
</dbReference>
<dbReference type="InterPro" id="IPR036388">
    <property type="entry name" value="WH-like_DNA-bd_sf"/>
</dbReference>
<dbReference type="InterPro" id="IPR036390">
    <property type="entry name" value="WH_DNA-bd_sf"/>
</dbReference>
<dbReference type="InterPro" id="IPR014710">
    <property type="entry name" value="RmlC-like_jellyroll"/>
</dbReference>
<dbReference type="GO" id="GO:0003677">
    <property type="term" value="F:DNA binding"/>
    <property type="evidence" value="ECO:0007669"/>
    <property type="project" value="UniProtKB-KW"/>
</dbReference>
<keyword evidence="2" id="KW-0238">DNA-binding</keyword>
<dbReference type="SUPFAM" id="SSF51206">
    <property type="entry name" value="cAMP-binding domain-like"/>
    <property type="match status" value="1"/>
</dbReference>
<dbReference type="SMART" id="SM00100">
    <property type="entry name" value="cNMP"/>
    <property type="match status" value="1"/>
</dbReference>
<name>A0A5K7SFQ8_9BACT</name>
<dbReference type="InterPro" id="IPR000595">
    <property type="entry name" value="cNMP-bd_dom"/>
</dbReference>
<dbReference type="SMART" id="SM00419">
    <property type="entry name" value="HTH_CRP"/>
    <property type="match status" value="1"/>
</dbReference>
<evidence type="ECO:0000259" key="5">
    <source>
        <dbReference type="PROSITE" id="PS51063"/>
    </source>
</evidence>
<dbReference type="PRINTS" id="PR00034">
    <property type="entry name" value="HTHCRP"/>
</dbReference>
<gene>
    <name evidence="6" type="ORF">AQPE_4500</name>
</gene>
<dbReference type="PROSITE" id="PS51063">
    <property type="entry name" value="HTH_CRP_2"/>
    <property type="match status" value="1"/>
</dbReference>
<keyword evidence="1" id="KW-0805">Transcription regulation</keyword>
<dbReference type="GO" id="GO:0003700">
    <property type="term" value="F:DNA-binding transcription factor activity"/>
    <property type="evidence" value="ECO:0007669"/>
    <property type="project" value="TreeGrafter"/>
</dbReference>
<dbReference type="AlphaFoldDB" id="A0A5K7SFQ8"/>
<dbReference type="InterPro" id="IPR018488">
    <property type="entry name" value="cNMP-bd_CS"/>
</dbReference>
<evidence type="ECO:0000259" key="4">
    <source>
        <dbReference type="PROSITE" id="PS50042"/>
    </source>
</evidence>
<dbReference type="Proteomes" id="UP001193389">
    <property type="component" value="Chromosome"/>
</dbReference>
<dbReference type="KEGG" id="anf:AQPE_4500"/>
<feature type="domain" description="HTH crp-type" evidence="5">
    <location>
        <begin position="156"/>
        <end position="225"/>
    </location>
</feature>
<proteinExistence type="predicted"/>
<dbReference type="Pfam" id="PF00027">
    <property type="entry name" value="cNMP_binding"/>
    <property type="match status" value="1"/>
</dbReference>
<dbReference type="Pfam" id="PF13545">
    <property type="entry name" value="HTH_Crp_2"/>
    <property type="match status" value="1"/>
</dbReference>
<dbReference type="InterPro" id="IPR012318">
    <property type="entry name" value="HTH_CRP"/>
</dbReference>
<sequence length="234" mass="26744">MNEPIEAKGISHCSVFDSEKSWYDLLSDDEKILIDKHSVSINFKKGETVCKRGAFASHIYYMEDGLVKVYLEEKNKNLILMLAIRNNLLGMAAIFDGNDKLPYSVTAYTDSRIRMIDINVFRQILKQNADFSFHVINLLNEKTAQIYGRFFSLTQKQLHGRLADILLCLANRIFQSNSFELPLSRADLGDLTGMSTESVIRMMKEFKDDGLIGMHCKSIELLDIARLERISEFG</sequence>
<organism evidence="6 7">
    <name type="scientific">Aquipluma nitroreducens</name>
    <dbReference type="NCBI Taxonomy" id="2010828"/>
    <lineage>
        <taxon>Bacteria</taxon>
        <taxon>Pseudomonadati</taxon>
        <taxon>Bacteroidota</taxon>
        <taxon>Bacteroidia</taxon>
        <taxon>Marinilabiliales</taxon>
        <taxon>Prolixibacteraceae</taxon>
        <taxon>Aquipluma</taxon>
    </lineage>
</organism>
<dbReference type="Gene3D" id="2.60.120.10">
    <property type="entry name" value="Jelly Rolls"/>
    <property type="match status" value="1"/>
</dbReference>
<dbReference type="InterPro" id="IPR050397">
    <property type="entry name" value="Env_Response_Regulators"/>
</dbReference>
<dbReference type="CDD" id="cd00038">
    <property type="entry name" value="CAP_ED"/>
    <property type="match status" value="1"/>
</dbReference>
<evidence type="ECO:0000256" key="3">
    <source>
        <dbReference type="ARBA" id="ARBA00023163"/>
    </source>
</evidence>
<keyword evidence="3" id="KW-0804">Transcription</keyword>
<dbReference type="PROSITE" id="PS50042">
    <property type="entry name" value="CNMP_BINDING_3"/>
    <property type="match status" value="1"/>
</dbReference>
<keyword evidence="7" id="KW-1185">Reference proteome</keyword>
<evidence type="ECO:0000256" key="2">
    <source>
        <dbReference type="ARBA" id="ARBA00023125"/>
    </source>
</evidence>
<dbReference type="PANTHER" id="PTHR24567">
    <property type="entry name" value="CRP FAMILY TRANSCRIPTIONAL REGULATORY PROTEIN"/>
    <property type="match status" value="1"/>
</dbReference>
<dbReference type="GO" id="GO:0005829">
    <property type="term" value="C:cytosol"/>
    <property type="evidence" value="ECO:0007669"/>
    <property type="project" value="TreeGrafter"/>
</dbReference>
<evidence type="ECO:0000313" key="6">
    <source>
        <dbReference type="EMBL" id="BBE20309.1"/>
    </source>
</evidence>
<feature type="domain" description="Cyclic nucleotide-binding" evidence="4">
    <location>
        <begin position="43"/>
        <end position="130"/>
    </location>
</feature>
<evidence type="ECO:0000313" key="7">
    <source>
        <dbReference type="Proteomes" id="UP001193389"/>
    </source>
</evidence>
<dbReference type="SUPFAM" id="SSF46785">
    <property type="entry name" value="Winged helix' DNA-binding domain"/>
    <property type="match status" value="1"/>
</dbReference>
<evidence type="ECO:0000256" key="1">
    <source>
        <dbReference type="ARBA" id="ARBA00023015"/>
    </source>
</evidence>
<dbReference type="PANTHER" id="PTHR24567:SF74">
    <property type="entry name" value="HTH-TYPE TRANSCRIPTIONAL REGULATOR ARCR"/>
    <property type="match status" value="1"/>
</dbReference>
<dbReference type="InterPro" id="IPR018490">
    <property type="entry name" value="cNMP-bd_dom_sf"/>
</dbReference>
<reference evidence="6" key="1">
    <citation type="journal article" date="2020" name="Int. J. Syst. Evol. Microbiol.">
        <title>Aquipluma nitroreducens gen. nov. sp. nov., a novel facultatively anaerobic bacterium isolated from a freshwater lake.</title>
        <authorList>
            <person name="Watanabe M."/>
            <person name="Kojima H."/>
            <person name="Fukui M."/>
        </authorList>
    </citation>
    <scope>NUCLEOTIDE SEQUENCE</scope>
    <source>
        <strain evidence="6">MeG22</strain>
    </source>
</reference>
<dbReference type="CDD" id="cd00092">
    <property type="entry name" value="HTH_CRP"/>
    <property type="match status" value="1"/>
</dbReference>
<accession>A0A5K7SFQ8</accession>
<dbReference type="PROSITE" id="PS00888">
    <property type="entry name" value="CNMP_BINDING_1"/>
    <property type="match status" value="1"/>
</dbReference>
<protein>
    <submittedName>
        <fullName evidence="6">Transcriptional regulator, Crp/Fnr family</fullName>
    </submittedName>
</protein>
<dbReference type="Gene3D" id="1.10.10.10">
    <property type="entry name" value="Winged helix-like DNA-binding domain superfamily/Winged helix DNA-binding domain"/>
    <property type="match status" value="1"/>
</dbReference>